<sequence>MQLSEYAIVAAFLVLPNVAAYCTKLLKAENADLYNAYLKLVSYTSTLDILVIMLYRQGDIAAEVLQRFPFLLSFRILLQPLMKSKVKIVEPKRAAKLHEAMRPVAFLIGTHIVSIAFLKFHMLPLWTPVR</sequence>
<keyword evidence="1" id="KW-0472">Membrane</keyword>
<organism evidence="2 3">
    <name type="scientific">Acanthocheilonema viteae</name>
    <name type="common">Filarial nematode worm</name>
    <name type="synonym">Dipetalonema viteae</name>
    <dbReference type="NCBI Taxonomy" id="6277"/>
    <lineage>
        <taxon>Eukaryota</taxon>
        <taxon>Metazoa</taxon>
        <taxon>Ecdysozoa</taxon>
        <taxon>Nematoda</taxon>
        <taxon>Chromadorea</taxon>
        <taxon>Rhabditida</taxon>
        <taxon>Spirurina</taxon>
        <taxon>Spiruromorpha</taxon>
        <taxon>Filarioidea</taxon>
        <taxon>Onchocercidae</taxon>
        <taxon>Acanthocheilonema</taxon>
    </lineage>
</organism>
<evidence type="ECO:0000313" key="2">
    <source>
        <dbReference type="EMBL" id="VBB31963.1"/>
    </source>
</evidence>
<protein>
    <submittedName>
        <fullName evidence="2">Uncharacterized protein</fullName>
    </submittedName>
</protein>
<keyword evidence="1" id="KW-1133">Transmembrane helix</keyword>
<evidence type="ECO:0000256" key="1">
    <source>
        <dbReference type="SAM" id="Phobius"/>
    </source>
</evidence>
<reference evidence="2 3" key="1">
    <citation type="submission" date="2018-08" db="EMBL/GenBank/DDBJ databases">
        <authorList>
            <person name="Laetsch R D."/>
            <person name="Stevens L."/>
            <person name="Kumar S."/>
            <person name="Blaxter L. M."/>
        </authorList>
    </citation>
    <scope>NUCLEOTIDE SEQUENCE [LARGE SCALE GENOMIC DNA]</scope>
</reference>
<accession>A0A498SEI4</accession>
<dbReference type="AlphaFoldDB" id="A0A498SEI4"/>
<gene>
    <name evidence="2" type="ORF">NAV_LOCUS6754</name>
</gene>
<dbReference type="Proteomes" id="UP000276991">
    <property type="component" value="Unassembled WGS sequence"/>
</dbReference>
<dbReference type="OrthoDB" id="5851351at2759"/>
<name>A0A498SEI4_ACAVI</name>
<feature type="transmembrane region" description="Helical" evidence="1">
    <location>
        <begin position="104"/>
        <end position="126"/>
    </location>
</feature>
<keyword evidence="3" id="KW-1185">Reference proteome</keyword>
<evidence type="ECO:0000313" key="3">
    <source>
        <dbReference type="Proteomes" id="UP000276991"/>
    </source>
</evidence>
<proteinExistence type="predicted"/>
<dbReference type="EMBL" id="UPTC01001476">
    <property type="protein sequence ID" value="VBB31963.1"/>
    <property type="molecule type" value="Genomic_DNA"/>
</dbReference>
<keyword evidence="1" id="KW-0812">Transmembrane</keyword>